<organism evidence="1">
    <name type="scientific">Zea mays</name>
    <name type="common">Maize</name>
    <dbReference type="NCBI Taxonomy" id="4577"/>
    <lineage>
        <taxon>Eukaryota</taxon>
        <taxon>Viridiplantae</taxon>
        <taxon>Streptophyta</taxon>
        <taxon>Embryophyta</taxon>
        <taxon>Tracheophyta</taxon>
        <taxon>Spermatophyta</taxon>
        <taxon>Magnoliopsida</taxon>
        <taxon>Liliopsida</taxon>
        <taxon>Poales</taxon>
        <taxon>Poaceae</taxon>
        <taxon>PACMAD clade</taxon>
        <taxon>Panicoideae</taxon>
        <taxon>Andropogonodae</taxon>
        <taxon>Andropogoneae</taxon>
        <taxon>Tripsacinae</taxon>
        <taxon>Zea</taxon>
    </lineage>
</organism>
<evidence type="ECO:0000313" key="1">
    <source>
        <dbReference type="EMBL" id="ONL94557.1"/>
    </source>
</evidence>
<sequence length="90" mass="10194">MVHLFLLMLFQILFLSGLGLTIGLKSTMQFFTKPKNYKVILQPLYLLGLLPLNMSNIPSFSITALVNRVLSHLVLVFFWFSLGGRFLACS</sequence>
<proteinExistence type="predicted"/>
<reference evidence="1" key="1">
    <citation type="submission" date="2015-12" db="EMBL/GenBank/DDBJ databases">
        <title>Update maize B73 reference genome by single molecule sequencing technologies.</title>
        <authorList>
            <consortium name="Maize Genome Sequencing Project"/>
            <person name="Ware D."/>
        </authorList>
    </citation>
    <scope>NUCLEOTIDE SEQUENCE [LARGE SCALE GENOMIC DNA]</scope>
    <source>
        <tissue evidence="1">Seedling</tissue>
    </source>
</reference>
<dbReference type="AlphaFoldDB" id="A0A1D6JRI9"/>
<gene>
    <name evidence="1" type="ORF">ZEAMMB73_Zm00001d028040</name>
</gene>
<protein>
    <submittedName>
        <fullName evidence="1">Got1/Sft2-like vescicle transport protein family</fullName>
    </submittedName>
</protein>
<dbReference type="EMBL" id="CM007647">
    <property type="protein sequence ID" value="ONL94557.1"/>
    <property type="molecule type" value="Genomic_DNA"/>
</dbReference>
<accession>A0A1D6JRI9</accession>
<name>A0A1D6JRI9_MAIZE</name>